<dbReference type="SUPFAM" id="SSF52540">
    <property type="entry name" value="P-loop containing nucleoside triphosphate hydrolases"/>
    <property type="match status" value="1"/>
</dbReference>
<feature type="region of interest" description="Disordered" evidence="1">
    <location>
        <begin position="1"/>
        <end position="62"/>
    </location>
</feature>
<organism evidence="3 4">
    <name type="scientific">Microdochium bolleyi</name>
    <dbReference type="NCBI Taxonomy" id="196109"/>
    <lineage>
        <taxon>Eukaryota</taxon>
        <taxon>Fungi</taxon>
        <taxon>Dikarya</taxon>
        <taxon>Ascomycota</taxon>
        <taxon>Pezizomycotina</taxon>
        <taxon>Sordariomycetes</taxon>
        <taxon>Xylariomycetidae</taxon>
        <taxon>Xylariales</taxon>
        <taxon>Microdochiaceae</taxon>
        <taxon>Microdochium</taxon>
    </lineage>
</organism>
<dbReference type="GO" id="GO:0003924">
    <property type="term" value="F:GTPase activity"/>
    <property type="evidence" value="ECO:0007669"/>
    <property type="project" value="InterPro"/>
</dbReference>
<dbReference type="STRING" id="196109.A0A136JFS5"/>
<feature type="domain" description="Tr-type G" evidence="2">
    <location>
        <begin position="277"/>
        <end position="538"/>
    </location>
</feature>
<dbReference type="Gene3D" id="3.40.50.300">
    <property type="entry name" value="P-loop containing nucleotide triphosphate hydrolases"/>
    <property type="match status" value="1"/>
</dbReference>
<accession>A0A136JFS5</accession>
<sequence length="866" mass="94052">MASIFTFDTAPPRVNSPWEATLESRARPQAGRSLSAGPTLAPDDGSDQDLDRLEAEPQDGPIEYKLHLLLRPRRSYKTMSTTTKTRSRSGRTSKLVKDPSLPLAASAQTRQNRLQHLTTQLLWRLQQSSPYHSTAKNDLVIPRTLDDDMDLETLEKPGRLLPGLEESNGALYEIGVADDGTLVGLTKDEMDESMRTLKIMAASLGCRVEVQRMKAVGTCQWADESSNAGDKLQEADLWVAEAFVTPILHVQGNENGKAKHDRSLTARAGPSTVNQLRIALTGPTTSGKTSLLGTLSNGCLDNGRGSSRMNLLKHQHEVASGRTSSVAQELIGYEGDKIYNYAMDNINAWPDIHDQTSTGRLVFFLDSAGHPRYQRTTLRALVGWAPDWTVLCIAANEGESPFSGAHSLSASEGNGGGIGYTDLAIAHLDLCLKLDIPLAILITKYDLAQRGPLRELMSMILSKIKLTQRTPKLLAPIACAETDLGRGEIPLADSERVQKEVLDKITENGDVLSVVPVVLTSAVKGTNIPLVHALLRALPIPPQPTARDFVPAALNPEQPQTLFHIDEVYELPLSRGQAASSNGRLERAPVVTGYLRFGKLTIGDQIVLGPFPADDDESVAFVPQDHPSPGYGLSLPHPSSAQYARLNSRHSKSASAVEGEWRAATVVNIRNLRMPVQTLEAGQAGSLQIAVHDASSSDTSDSESAPERARNAAPRIRKGQVIAVPSQHMLDTGLTLQAASGFTASFKSTDVSTLTAGSMINVYVGMVRAAARVLRIVKEKSTPDLLHKPNMDDGEDLFVMTDHVELERTRSETDLHDYQAEYHVSFELLTNKEWIELGSRVVINEGSGKDKSGLEGYVGKVVEISD</sequence>
<dbReference type="GO" id="GO:0005525">
    <property type="term" value="F:GTP binding"/>
    <property type="evidence" value="ECO:0007669"/>
    <property type="project" value="InterPro"/>
</dbReference>
<protein>
    <recommendedName>
        <fullName evidence="2">Tr-type G domain-containing protein</fullName>
    </recommendedName>
</protein>
<name>A0A136JFS5_9PEZI</name>
<evidence type="ECO:0000313" key="3">
    <source>
        <dbReference type="EMBL" id="KXJ95958.1"/>
    </source>
</evidence>
<dbReference type="Pfam" id="PF00009">
    <property type="entry name" value="GTP_EFTU"/>
    <property type="match status" value="1"/>
</dbReference>
<proteinExistence type="predicted"/>
<dbReference type="Proteomes" id="UP000070501">
    <property type="component" value="Unassembled WGS sequence"/>
</dbReference>
<dbReference type="PANTHER" id="PTHR43721:SF30">
    <property type="entry name" value="TR-TYPE G DOMAIN-CONTAINING PROTEIN"/>
    <property type="match status" value="1"/>
</dbReference>
<evidence type="ECO:0000313" key="4">
    <source>
        <dbReference type="Proteomes" id="UP000070501"/>
    </source>
</evidence>
<dbReference type="InterPro" id="IPR050055">
    <property type="entry name" value="EF-Tu_GTPase"/>
</dbReference>
<dbReference type="PANTHER" id="PTHR43721">
    <property type="entry name" value="ELONGATION FACTOR TU-RELATED"/>
    <property type="match status" value="1"/>
</dbReference>
<dbReference type="AlphaFoldDB" id="A0A136JFS5"/>
<gene>
    <name evidence="3" type="ORF">Micbo1qcDRAFT_231103</name>
</gene>
<reference evidence="4" key="1">
    <citation type="submission" date="2016-02" db="EMBL/GenBank/DDBJ databases">
        <title>Draft genome sequence of Microdochium bolleyi, a fungal endophyte of beachgrass.</title>
        <authorList>
            <consortium name="DOE Joint Genome Institute"/>
            <person name="David A.S."/>
            <person name="May G."/>
            <person name="Haridas S."/>
            <person name="Lim J."/>
            <person name="Wang M."/>
            <person name="Labutti K."/>
            <person name="Lipzen A."/>
            <person name="Barry K."/>
            <person name="Grigoriev I.V."/>
        </authorList>
    </citation>
    <scope>NUCLEOTIDE SEQUENCE [LARGE SCALE GENOMIC DNA]</scope>
    <source>
        <strain evidence="4">J235TASD1</strain>
    </source>
</reference>
<dbReference type="OrthoDB" id="5342685at2759"/>
<evidence type="ECO:0000259" key="2">
    <source>
        <dbReference type="Pfam" id="PF00009"/>
    </source>
</evidence>
<feature type="compositionally biased region" description="Low complexity" evidence="1">
    <location>
        <begin position="693"/>
        <end position="703"/>
    </location>
</feature>
<dbReference type="EMBL" id="KQ964246">
    <property type="protein sequence ID" value="KXJ95958.1"/>
    <property type="molecule type" value="Genomic_DNA"/>
</dbReference>
<dbReference type="InParanoid" id="A0A136JFS5"/>
<keyword evidence="4" id="KW-1185">Reference proteome</keyword>
<dbReference type="GO" id="GO:0003746">
    <property type="term" value="F:translation elongation factor activity"/>
    <property type="evidence" value="ECO:0007669"/>
    <property type="project" value="TreeGrafter"/>
</dbReference>
<feature type="region of interest" description="Disordered" evidence="1">
    <location>
        <begin position="690"/>
        <end position="713"/>
    </location>
</feature>
<evidence type="ECO:0000256" key="1">
    <source>
        <dbReference type="SAM" id="MobiDB-lite"/>
    </source>
</evidence>
<feature type="region of interest" description="Disordered" evidence="1">
    <location>
        <begin position="75"/>
        <end position="98"/>
    </location>
</feature>
<dbReference type="InterPro" id="IPR027417">
    <property type="entry name" value="P-loop_NTPase"/>
</dbReference>
<dbReference type="InterPro" id="IPR000795">
    <property type="entry name" value="T_Tr_GTP-bd_dom"/>
</dbReference>